<dbReference type="Gene3D" id="2.180.10.10">
    <property type="entry name" value="RHS repeat-associated core"/>
    <property type="match status" value="1"/>
</dbReference>
<feature type="non-terminal residue" evidence="1">
    <location>
        <position position="569"/>
    </location>
</feature>
<sequence length="569" mass="61100">MRMLDGGGNTIDRFAHSESFDARGQRAGIQYPNCVQLPFPLDGKCPTGSQVPFSTTDAYTQGYLTQISGWASSIGYHANGLWSSVAHTNGVTDFQYLTRKESGGGLDNRPRPKLLKTKLGSNTLWSSGTFAYDFAGNITAQGEPDTGVGELNHFGGVDRYLYDRVQRLRHGWLDLADPPPPGPLFSDDFETGDTCEWNATQPPAGCLLAGRPGGPGAGGPSSPQVVERDQEYVFDVYGNIQSIATDGGLVNTPTDSGTNRLVSGSGTAYDSRGNLISRPGYTFVYDALDRLVRREAAGEPRKYHFLYTADDERILTFVEELPGSGGTNQFRWTLRDLGGTVLRDYVSVAGEAALCVQEDYVFRGSSLLGAREYSCDPDIPLPPQDFHYTLDHLGTPRLATVGSGVVSEERKYFPFGEEAKPASPYGPRLRFTGHERDVFDLEGAQDDLDYMHARFYQALTGRFFSMDPVGGSPSAPQSWNRYAYVLGNPLKFVDPTGETALALAIAQAITTALGKLESAAAGVVQGSLEASGATEVVGGSSSGQTDPAFALGRNAAVAAAAADIYMEVS</sequence>
<dbReference type="InterPro" id="IPR022385">
    <property type="entry name" value="Rhs_assc_core"/>
</dbReference>
<gene>
    <name evidence="1" type="ORF">KC729_16495</name>
</gene>
<name>A0A956M168_UNCEI</name>
<dbReference type="PANTHER" id="PTHR32305:SF15">
    <property type="entry name" value="PROTEIN RHSA-RELATED"/>
    <property type="match status" value="1"/>
</dbReference>
<dbReference type="EMBL" id="JAGQHR010000635">
    <property type="protein sequence ID" value="MCA9729289.1"/>
    <property type="molecule type" value="Genomic_DNA"/>
</dbReference>
<reference evidence="1" key="1">
    <citation type="submission" date="2020-04" db="EMBL/GenBank/DDBJ databases">
        <authorList>
            <person name="Zhang T."/>
        </authorList>
    </citation>
    <scope>NUCLEOTIDE SEQUENCE</scope>
    <source>
        <strain evidence="1">HKST-UBA01</strain>
    </source>
</reference>
<protein>
    <submittedName>
        <fullName evidence="1">RHS repeat-associated core domain-containing protein</fullName>
    </submittedName>
</protein>
<proteinExistence type="predicted"/>
<organism evidence="1 2">
    <name type="scientific">Eiseniibacteriota bacterium</name>
    <dbReference type="NCBI Taxonomy" id="2212470"/>
    <lineage>
        <taxon>Bacteria</taxon>
        <taxon>Candidatus Eiseniibacteriota</taxon>
    </lineage>
</organism>
<reference evidence="1" key="2">
    <citation type="journal article" date="2021" name="Microbiome">
        <title>Successional dynamics and alternative stable states in a saline activated sludge microbial community over 9 years.</title>
        <authorList>
            <person name="Wang Y."/>
            <person name="Ye J."/>
            <person name="Ju F."/>
            <person name="Liu L."/>
            <person name="Boyd J.A."/>
            <person name="Deng Y."/>
            <person name="Parks D.H."/>
            <person name="Jiang X."/>
            <person name="Yin X."/>
            <person name="Woodcroft B.J."/>
            <person name="Tyson G.W."/>
            <person name="Hugenholtz P."/>
            <person name="Polz M.F."/>
            <person name="Zhang T."/>
        </authorList>
    </citation>
    <scope>NUCLEOTIDE SEQUENCE</scope>
    <source>
        <strain evidence="1">HKST-UBA01</strain>
    </source>
</reference>
<evidence type="ECO:0000313" key="1">
    <source>
        <dbReference type="EMBL" id="MCA9729289.1"/>
    </source>
</evidence>
<dbReference type="Proteomes" id="UP000697710">
    <property type="component" value="Unassembled WGS sequence"/>
</dbReference>
<dbReference type="AlphaFoldDB" id="A0A956M168"/>
<dbReference type="PANTHER" id="PTHR32305">
    <property type="match status" value="1"/>
</dbReference>
<accession>A0A956M168</accession>
<evidence type="ECO:0000313" key="2">
    <source>
        <dbReference type="Proteomes" id="UP000697710"/>
    </source>
</evidence>
<comment type="caution">
    <text evidence="1">The sequence shown here is derived from an EMBL/GenBank/DDBJ whole genome shotgun (WGS) entry which is preliminary data.</text>
</comment>
<dbReference type="NCBIfam" id="TIGR03696">
    <property type="entry name" value="Rhs_assc_core"/>
    <property type="match status" value="1"/>
</dbReference>
<dbReference type="InterPro" id="IPR050708">
    <property type="entry name" value="T6SS_VgrG/RHS"/>
</dbReference>